<dbReference type="NCBIfam" id="TIGR03561">
    <property type="entry name" value="organ_hyd_perox"/>
    <property type="match status" value="1"/>
</dbReference>
<evidence type="ECO:0000313" key="2">
    <source>
        <dbReference type="EMBL" id="AQS41217.1"/>
    </source>
</evidence>
<dbReference type="Gene3D" id="2.20.25.10">
    <property type="match status" value="1"/>
</dbReference>
<dbReference type="InterPro" id="IPR015946">
    <property type="entry name" value="KH_dom-like_a/b"/>
</dbReference>
<dbReference type="KEGG" id="thd:BHV28_05060"/>
<dbReference type="GO" id="GO:0006979">
    <property type="term" value="P:response to oxidative stress"/>
    <property type="evidence" value="ECO:0007669"/>
    <property type="project" value="InterPro"/>
</dbReference>
<dbReference type="PANTHER" id="PTHR33797">
    <property type="entry name" value="ORGANIC HYDROPEROXIDE RESISTANCE PROTEIN-LIKE"/>
    <property type="match status" value="1"/>
</dbReference>
<dbReference type="InterPro" id="IPR003718">
    <property type="entry name" value="OsmC/Ohr_fam"/>
</dbReference>
<dbReference type="Proteomes" id="UP000188912">
    <property type="component" value="Chromosome"/>
</dbReference>
<dbReference type="PANTHER" id="PTHR33797:SF2">
    <property type="entry name" value="ORGANIC HYDROPEROXIDE RESISTANCE PROTEIN-LIKE"/>
    <property type="match status" value="1"/>
</dbReference>
<dbReference type="SUPFAM" id="SSF82784">
    <property type="entry name" value="OsmC-like"/>
    <property type="match status" value="1"/>
</dbReference>
<sequence>MLEKIVYTTKAQAKGGRTGRVHSEDGAVDLPLVMPKAMGGPGEVGANPETLFACGYAACFESACRAVAQKSGLKAGPETSVTAEVSIGPRKEGGFQLAVTLSVHLDGLDKAQAEKVAMSAHNDMCPYSHATRGNVDVKIEVV</sequence>
<name>A0A1U9JTN2_9HYPH</name>
<dbReference type="Gene3D" id="3.30.300.20">
    <property type="match status" value="1"/>
</dbReference>
<organism evidence="2 3">
    <name type="scientific">Candidatus Tokpelaia hoelldobleri</name>
    <dbReference type="NCBI Taxonomy" id="1902579"/>
    <lineage>
        <taxon>Bacteria</taxon>
        <taxon>Pseudomonadati</taxon>
        <taxon>Pseudomonadota</taxon>
        <taxon>Alphaproteobacteria</taxon>
        <taxon>Hyphomicrobiales</taxon>
        <taxon>Candidatus Tokpelaia</taxon>
    </lineage>
</organism>
<dbReference type="STRING" id="1902579.BHV28_05060"/>
<evidence type="ECO:0000313" key="3">
    <source>
        <dbReference type="Proteomes" id="UP000188912"/>
    </source>
</evidence>
<dbReference type="InterPro" id="IPR036102">
    <property type="entry name" value="OsmC/Ohrsf"/>
</dbReference>
<comment type="similarity">
    <text evidence="1">Belongs to the OsmC/Ohr family.</text>
</comment>
<dbReference type="InterPro" id="IPR019953">
    <property type="entry name" value="OHR"/>
</dbReference>
<gene>
    <name evidence="2" type="ORF">BHV28_05060</name>
</gene>
<keyword evidence="3" id="KW-1185">Reference proteome</keyword>
<dbReference type="Pfam" id="PF02566">
    <property type="entry name" value="OsmC"/>
    <property type="match status" value="1"/>
</dbReference>
<protein>
    <submittedName>
        <fullName evidence="2">Peroxiredoxin, Ohr subfamily</fullName>
    </submittedName>
</protein>
<dbReference type="AlphaFoldDB" id="A0A1U9JTN2"/>
<accession>A0A1U9JTN2</accession>
<evidence type="ECO:0000256" key="1">
    <source>
        <dbReference type="ARBA" id="ARBA00007378"/>
    </source>
</evidence>
<proteinExistence type="inferred from homology"/>
<dbReference type="EMBL" id="CP017315">
    <property type="protein sequence ID" value="AQS41217.1"/>
    <property type="molecule type" value="Genomic_DNA"/>
</dbReference>
<reference evidence="2 3" key="2">
    <citation type="journal article" date="2016" name="Sci. Rep.">
        <title>The genome of Rhizobiales bacteria in predatory ants reveals urease gene functions but no genes for nitrogen fixation.</title>
        <authorList>
            <person name="Neuvonen M.M."/>
            <person name="Tamarit D."/>
            <person name="Naslund K."/>
            <person name="Liebig J."/>
            <person name="Feldhaar H."/>
            <person name="Moran N.A."/>
            <person name="Guy L."/>
            <person name="Andersson S.G."/>
        </authorList>
    </citation>
    <scope>NUCLEOTIDE SEQUENCE [LARGE SCALE GENOMIC DNA]</scope>
    <source>
        <strain evidence="2 3">Hsal</strain>
    </source>
</reference>
<reference evidence="2 3" key="1">
    <citation type="journal article" date="2010" name="Science">
        <title>Genomic comparison of the ants Camponotus floridanus and Harpegnathos saltator.</title>
        <authorList>
            <person name="Bonasio R."/>
            <person name="Zhang G."/>
            <person name="Ye C."/>
            <person name="Mutti N.S."/>
            <person name="Fang X."/>
            <person name="Qin N."/>
            <person name="Donahue G."/>
            <person name="Yang P."/>
            <person name="Li Q."/>
            <person name="Li C."/>
            <person name="Zhang P."/>
            <person name="Huang Z."/>
            <person name="Berger S.L."/>
            <person name="Reinberg D."/>
            <person name="Wang J."/>
            <person name="Liebig J."/>
        </authorList>
    </citation>
    <scope>NUCLEOTIDE SEQUENCE [LARGE SCALE GENOMIC DNA]</scope>
    <source>
        <strain evidence="2 3">Hsal</strain>
    </source>
</reference>